<dbReference type="InterPro" id="IPR000160">
    <property type="entry name" value="GGDEF_dom"/>
</dbReference>
<dbReference type="GO" id="GO:0000160">
    <property type="term" value="P:phosphorelay signal transduction system"/>
    <property type="evidence" value="ECO:0007669"/>
    <property type="project" value="InterPro"/>
</dbReference>
<dbReference type="PROSITE" id="PS50110">
    <property type="entry name" value="RESPONSE_REGULATORY"/>
    <property type="match status" value="1"/>
</dbReference>
<feature type="domain" description="GGDEF" evidence="5">
    <location>
        <begin position="323"/>
        <end position="465"/>
    </location>
</feature>
<evidence type="ECO:0000256" key="2">
    <source>
        <dbReference type="ARBA" id="ARBA00034247"/>
    </source>
</evidence>
<dbReference type="EC" id="2.7.7.65" evidence="1"/>
<dbReference type="AlphaFoldDB" id="A0A1I2ANK7"/>
<dbReference type="InterPro" id="IPR043128">
    <property type="entry name" value="Rev_trsase/Diguanyl_cyclase"/>
</dbReference>
<dbReference type="InterPro" id="IPR001789">
    <property type="entry name" value="Sig_transdc_resp-reg_receiver"/>
</dbReference>
<name>A0A1I2ANK7_9RHOB</name>
<comment type="catalytic activity">
    <reaction evidence="2">
        <text>2 GTP = 3',3'-c-di-GMP + 2 diphosphate</text>
        <dbReference type="Rhea" id="RHEA:24898"/>
        <dbReference type="ChEBI" id="CHEBI:33019"/>
        <dbReference type="ChEBI" id="CHEBI:37565"/>
        <dbReference type="ChEBI" id="CHEBI:58805"/>
        <dbReference type="EC" id="2.7.7.65"/>
    </reaction>
</comment>
<dbReference type="CDD" id="cd01949">
    <property type="entry name" value="GGDEF"/>
    <property type="match status" value="1"/>
</dbReference>
<sequence>MQGKILIVDGITTNRIALKVKLACAYYSVIQATSLAEAVTSARKSPPDLIITSLTLPDGSAADLCRRLSASIKTASLPVLAIGPDPSEETRIATLAAGAEDVMHTPIDDLLLLGRIRSLIRAHNTALEWHMRDDTSRALGLSEPAAEFGPAGSCCLIGPDLGKLKAWAITLRPLIHLKLTQALPEHAGKRSDASTPPDIYVLVVPGEPEKDAATLRLISALRASPHTRHAGILVLQTKTDPALAANALDLGADDLMTDGFAPAELALRLKAMLRRKRMGEQLRATVRTGLRAAISDPLTGLHNRRYAMPHLARIAEHAQTTGRPYAVMVADLDHFKRINDDYGHAAGDAVLIEVAARLRGALRAVDMVARIGGEEFMIVMPGTTPKTAQTIAIRLCNSIGHDAFKLPGRIGAINVTVSIGMAISHQLTTARHAHDLSGVTLLAEADKALYSAKVHGRNRVTFGRPAA</sequence>
<keyword evidence="7" id="KW-1185">Reference proteome</keyword>
<evidence type="ECO:0000259" key="4">
    <source>
        <dbReference type="PROSITE" id="PS50110"/>
    </source>
</evidence>
<dbReference type="PROSITE" id="PS50887">
    <property type="entry name" value="GGDEF"/>
    <property type="match status" value="1"/>
</dbReference>
<dbReference type="InterPro" id="IPR050469">
    <property type="entry name" value="Diguanylate_Cyclase"/>
</dbReference>
<dbReference type="OrthoDB" id="9812260at2"/>
<dbReference type="RefSeq" id="WP_093923973.1">
    <property type="nucleotide sequence ID" value="NZ_FOMW01000007.1"/>
</dbReference>
<dbReference type="PANTHER" id="PTHR45138">
    <property type="entry name" value="REGULATORY COMPONENTS OF SENSORY TRANSDUCTION SYSTEM"/>
    <property type="match status" value="1"/>
</dbReference>
<dbReference type="InterPro" id="IPR011006">
    <property type="entry name" value="CheY-like_superfamily"/>
</dbReference>
<dbReference type="Pfam" id="PF00990">
    <property type="entry name" value="GGDEF"/>
    <property type="match status" value="1"/>
</dbReference>
<dbReference type="FunFam" id="3.30.70.270:FF:000001">
    <property type="entry name" value="Diguanylate cyclase domain protein"/>
    <property type="match status" value="1"/>
</dbReference>
<dbReference type="STRING" id="74348.SAMN04488523_107147"/>
<dbReference type="GO" id="GO:0052621">
    <property type="term" value="F:diguanylate cyclase activity"/>
    <property type="evidence" value="ECO:0007669"/>
    <property type="project" value="UniProtKB-EC"/>
</dbReference>
<dbReference type="SMART" id="SM00448">
    <property type="entry name" value="REC"/>
    <property type="match status" value="1"/>
</dbReference>
<dbReference type="SMART" id="SM00267">
    <property type="entry name" value="GGDEF"/>
    <property type="match status" value="1"/>
</dbReference>
<dbReference type="EMBL" id="FOMW01000007">
    <property type="protein sequence ID" value="SFE45551.1"/>
    <property type="molecule type" value="Genomic_DNA"/>
</dbReference>
<dbReference type="Pfam" id="PF00072">
    <property type="entry name" value="Response_reg"/>
    <property type="match status" value="1"/>
</dbReference>
<evidence type="ECO:0000256" key="3">
    <source>
        <dbReference type="PROSITE-ProRule" id="PRU00169"/>
    </source>
</evidence>
<dbReference type="Gene3D" id="3.30.70.270">
    <property type="match status" value="1"/>
</dbReference>
<comment type="caution">
    <text evidence="3">Lacks conserved residue(s) required for the propagation of feature annotation.</text>
</comment>
<gene>
    <name evidence="6" type="ORF">SAMN04488523_107147</name>
</gene>
<protein>
    <recommendedName>
        <fullName evidence="1">diguanylate cyclase</fullName>
        <ecNumber evidence="1">2.7.7.65</ecNumber>
    </recommendedName>
</protein>
<dbReference type="PANTHER" id="PTHR45138:SF9">
    <property type="entry name" value="DIGUANYLATE CYCLASE DGCM-RELATED"/>
    <property type="match status" value="1"/>
</dbReference>
<evidence type="ECO:0000313" key="6">
    <source>
        <dbReference type="EMBL" id="SFE45551.1"/>
    </source>
</evidence>
<dbReference type="Proteomes" id="UP000198977">
    <property type="component" value="Unassembled WGS sequence"/>
</dbReference>
<feature type="domain" description="Response regulatory" evidence="4">
    <location>
        <begin position="4"/>
        <end position="120"/>
    </location>
</feature>
<dbReference type="SUPFAM" id="SSF55073">
    <property type="entry name" value="Nucleotide cyclase"/>
    <property type="match status" value="1"/>
</dbReference>
<dbReference type="SUPFAM" id="SSF52172">
    <property type="entry name" value="CheY-like"/>
    <property type="match status" value="2"/>
</dbReference>
<organism evidence="6 7">
    <name type="scientific">Sulfitobacter brevis</name>
    <dbReference type="NCBI Taxonomy" id="74348"/>
    <lineage>
        <taxon>Bacteria</taxon>
        <taxon>Pseudomonadati</taxon>
        <taxon>Pseudomonadota</taxon>
        <taxon>Alphaproteobacteria</taxon>
        <taxon>Rhodobacterales</taxon>
        <taxon>Roseobacteraceae</taxon>
        <taxon>Sulfitobacter</taxon>
    </lineage>
</organism>
<reference evidence="6 7" key="1">
    <citation type="submission" date="2016-10" db="EMBL/GenBank/DDBJ databases">
        <authorList>
            <person name="de Groot N.N."/>
        </authorList>
    </citation>
    <scope>NUCLEOTIDE SEQUENCE [LARGE SCALE GENOMIC DNA]</scope>
    <source>
        <strain evidence="6 7">DSM 11443</strain>
    </source>
</reference>
<dbReference type="NCBIfam" id="TIGR00254">
    <property type="entry name" value="GGDEF"/>
    <property type="match status" value="1"/>
</dbReference>
<evidence type="ECO:0000256" key="1">
    <source>
        <dbReference type="ARBA" id="ARBA00012528"/>
    </source>
</evidence>
<evidence type="ECO:0000313" key="7">
    <source>
        <dbReference type="Proteomes" id="UP000198977"/>
    </source>
</evidence>
<accession>A0A1I2ANK7</accession>
<proteinExistence type="predicted"/>
<dbReference type="InterPro" id="IPR029787">
    <property type="entry name" value="Nucleotide_cyclase"/>
</dbReference>
<evidence type="ECO:0000259" key="5">
    <source>
        <dbReference type="PROSITE" id="PS50887"/>
    </source>
</evidence>
<dbReference type="Gene3D" id="3.40.50.2300">
    <property type="match status" value="1"/>
</dbReference>